<organism evidence="3 4">
    <name type="scientific">Salinimicrobium oceani</name>
    <dbReference type="NCBI Taxonomy" id="2722702"/>
    <lineage>
        <taxon>Bacteria</taxon>
        <taxon>Pseudomonadati</taxon>
        <taxon>Bacteroidota</taxon>
        <taxon>Flavobacteriia</taxon>
        <taxon>Flavobacteriales</taxon>
        <taxon>Flavobacteriaceae</taxon>
        <taxon>Salinimicrobium</taxon>
    </lineage>
</organism>
<keyword evidence="4" id="KW-1185">Reference proteome</keyword>
<dbReference type="PANTHER" id="PTHR30492:SF0">
    <property type="entry name" value="METHYLGLYOXAL SYNTHASE"/>
    <property type="match status" value="1"/>
</dbReference>
<dbReference type="NCBIfam" id="NF003559">
    <property type="entry name" value="PRK05234.1"/>
    <property type="match status" value="1"/>
</dbReference>
<dbReference type="Pfam" id="PF02142">
    <property type="entry name" value="MGS"/>
    <property type="match status" value="1"/>
</dbReference>
<dbReference type="InterPro" id="IPR036914">
    <property type="entry name" value="MGS-like_dom_sf"/>
</dbReference>
<dbReference type="EC" id="4.2.3.3" evidence="3"/>
<dbReference type="SMART" id="SM00851">
    <property type="entry name" value="MGS"/>
    <property type="match status" value="1"/>
</dbReference>
<dbReference type="PROSITE" id="PS51855">
    <property type="entry name" value="MGS"/>
    <property type="match status" value="1"/>
</dbReference>
<evidence type="ECO:0000313" key="3">
    <source>
        <dbReference type="EMBL" id="NJW52595.1"/>
    </source>
</evidence>
<proteinExistence type="inferred from homology"/>
<dbReference type="SUPFAM" id="SSF52335">
    <property type="entry name" value="Methylglyoxal synthase-like"/>
    <property type="match status" value="1"/>
</dbReference>
<name>A0ABX1CWC8_9FLAO</name>
<reference evidence="3 4" key="1">
    <citation type="submission" date="2020-03" db="EMBL/GenBank/DDBJ databases">
        <title>Salinimicrobium sp. nov, isolated from SCS.</title>
        <authorList>
            <person name="Cao W.R."/>
        </authorList>
    </citation>
    <scope>NUCLEOTIDE SEQUENCE [LARGE SCALE GENOMIC DNA]</scope>
    <source>
        <strain evidence="4">J15B91</strain>
    </source>
</reference>
<accession>A0ABX1CWC8</accession>
<dbReference type="Gene3D" id="3.40.50.1380">
    <property type="entry name" value="Methylglyoxal synthase-like domain"/>
    <property type="match status" value="1"/>
</dbReference>
<keyword evidence="3" id="KW-0456">Lyase</keyword>
<dbReference type="InterPro" id="IPR011607">
    <property type="entry name" value="MGS-like_dom"/>
</dbReference>
<dbReference type="RefSeq" id="WP_168137713.1">
    <property type="nucleotide sequence ID" value="NZ_JAAVJR010000003.1"/>
</dbReference>
<gene>
    <name evidence="3" type="ORF">HC175_06650</name>
</gene>
<evidence type="ECO:0000259" key="2">
    <source>
        <dbReference type="PROSITE" id="PS51855"/>
    </source>
</evidence>
<evidence type="ECO:0000313" key="4">
    <source>
        <dbReference type="Proteomes" id="UP000703674"/>
    </source>
</evidence>
<evidence type="ECO:0000256" key="1">
    <source>
        <dbReference type="ARBA" id="ARBA00006287"/>
    </source>
</evidence>
<sequence length="129" mass="14352">MKETIALIAHNSRKTDLLNWAKVHRDALLKYNLIGTTNTSKLLSEMLDIDVKGFGHGPSGGDILLAAKILQGEVQMIIFFIDAETPHGHEHDIQTLIRTAVINNIPIALNRASADLFILKEKEQEQSKN</sequence>
<comment type="caution">
    <text evidence="3">The sequence shown here is derived from an EMBL/GenBank/DDBJ whole genome shotgun (WGS) entry which is preliminary data.</text>
</comment>
<dbReference type="Proteomes" id="UP000703674">
    <property type="component" value="Unassembled WGS sequence"/>
</dbReference>
<protein>
    <submittedName>
        <fullName evidence="3">Methylglyoxal synthase</fullName>
        <ecNumber evidence="3">4.2.3.3</ecNumber>
    </submittedName>
</protein>
<dbReference type="InterPro" id="IPR004363">
    <property type="entry name" value="Methylgl_synth"/>
</dbReference>
<dbReference type="PANTHER" id="PTHR30492">
    <property type="entry name" value="METHYLGLYOXAL SYNTHASE"/>
    <property type="match status" value="1"/>
</dbReference>
<comment type="similarity">
    <text evidence="1">Belongs to the methylglyoxal synthase family.</text>
</comment>
<dbReference type="GO" id="GO:0008929">
    <property type="term" value="F:methylglyoxal synthase activity"/>
    <property type="evidence" value="ECO:0007669"/>
    <property type="project" value="UniProtKB-EC"/>
</dbReference>
<feature type="domain" description="MGS-like" evidence="2">
    <location>
        <begin position="1"/>
        <end position="129"/>
    </location>
</feature>
<dbReference type="EMBL" id="JAAVJR010000003">
    <property type="protein sequence ID" value="NJW52595.1"/>
    <property type="molecule type" value="Genomic_DNA"/>
</dbReference>